<sequence length="170" mass="18476">MDMRRAAEEADVIMQRTLSGVKPELRWNHGPSNDKICTDVKNDSSGTGSVKRRIAIMTIVSKERRGNLLGVVERDWTARGYRITSVRASGEVPAIFAATPDDFRMRVAVGGGGQFFFSITTPCFAESAVPDPATEPNTPQRAGDYPQPPDVHDDFWSSKAPLSTSSSSAS</sequence>
<name>A0A2T7T0D5_9ACTN</name>
<dbReference type="EMBL" id="AZSP01000253">
    <property type="protein sequence ID" value="PVE08607.1"/>
    <property type="molecule type" value="Genomic_DNA"/>
</dbReference>
<proteinExistence type="predicted"/>
<gene>
    <name evidence="2" type="ORF">Y717_15470</name>
</gene>
<feature type="compositionally biased region" description="Low complexity" evidence="1">
    <location>
        <begin position="157"/>
        <end position="170"/>
    </location>
</feature>
<dbReference type="STRING" id="1440053.GCA_000718095_04478"/>
<protein>
    <submittedName>
        <fullName evidence="2">Uncharacterized protein</fullName>
    </submittedName>
</protein>
<keyword evidence="3" id="KW-1185">Reference proteome</keyword>
<comment type="caution">
    <text evidence="2">The sequence shown here is derived from an EMBL/GenBank/DDBJ whole genome shotgun (WGS) entry which is preliminary data.</text>
</comment>
<reference evidence="2 3" key="1">
    <citation type="submission" date="2013-12" db="EMBL/GenBank/DDBJ databases">
        <title>Annotated genome of Streptomyces scopuliridis.</title>
        <authorList>
            <person name="Olson J.B."/>
        </authorList>
    </citation>
    <scope>NUCLEOTIDE SEQUENCE [LARGE SCALE GENOMIC DNA]</scope>
    <source>
        <strain evidence="2 3">RB72</strain>
    </source>
</reference>
<feature type="region of interest" description="Disordered" evidence="1">
    <location>
        <begin position="127"/>
        <end position="170"/>
    </location>
</feature>
<accession>A0A2T7T0D5</accession>
<evidence type="ECO:0000313" key="2">
    <source>
        <dbReference type="EMBL" id="PVE08607.1"/>
    </source>
</evidence>
<evidence type="ECO:0000256" key="1">
    <source>
        <dbReference type="SAM" id="MobiDB-lite"/>
    </source>
</evidence>
<dbReference type="AlphaFoldDB" id="A0A2T7T0D5"/>
<organism evidence="2 3">
    <name type="scientific">Streptomyces scopuliridis RB72</name>
    <dbReference type="NCBI Taxonomy" id="1440053"/>
    <lineage>
        <taxon>Bacteria</taxon>
        <taxon>Bacillati</taxon>
        <taxon>Actinomycetota</taxon>
        <taxon>Actinomycetes</taxon>
        <taxon>Kitasatosporales</taxon>
        <taxon>Streptomycetaceae</taxon>
        <taxon>Streptomyces</taxon>
    </lineage>
</organism>
<evidence type="ECO:0000313" key="3">
    <source>
        <dbReference type="Proteomes" id="UP000245992"/>
    </source>
</evidence>
<dbReference type="Proteomes" id="UP000245992">
    <property type="component" value="Unassembled WGS sequence"/>
</dbReference>